<dbReference type="GO" id="GO:0005840">
    <property type="term" value="C:ribosome"/>
    <property type="evidence" value="ECO:0007669"/>
    <property type="project" value="UniProtKB-KW"/>
</dbReference>
<dbReference type="InterPro" id="IPR007741">
    <property type="entry name" value="Ribosomal_mL43/mS25/NADH_DH"/>
</dbReference>
<evidence type="ECO:0000313" key="6">
    <source>
        <dbReference type="EMBL" id="GAV56240.1"/>
    </source>
</evidence>
<organism evidence="6 7">
    <name type="scientific">Zygosaccharomyces rouxii</name>
    <dbReference type="NCBI Taxonomy" id="4956"/>
    <lineage>
        <taxon>Eukaryota</taxon>
        <taxon>Fungi</taxon>
        <taxon>Dikarya</taxon>
        <taxon>Ascomycota</taxon>
        <taxon>Saccharomycotina</taxon>
        <taxon>Saccharomycetes</taxon>
        <taxon>Saccharomycetales</taxon>
        <taxon>Saccharomycetaceae</taxon>
        <taxon>Zygosaccharomyces</taxon>
    </lineage>
</organism>
<dbReference type="EMBL" id="BDGX01000054">
    <property type="protein sequence ID" value="GAV56240.1"/>
    <property type="molecule type" value="Genomic_DNA"/>
</dbReference>
<dbReference type="PANTHER" id="PTHR13274:SF2">
    <property type="entry name" value="SMALL RIBOSOMAL SUBUNIT PROTEIN MS25"/>
    <property type="match status" value="1"/>
</dbReference>
<dbReference type="Proteomes" id="UP000187013">
    <property type="component" value="Unassembled WGS sequence"/>
</dbReference>
<accession>A0A1Q3AKS4</accession>
<dbReference type="GO" id="GO:0005739">
    <property type="term" value="C:mitochondrion"/>
    <property type="evidence" value="ECO:0007669"/>
    <property type="project" value="UniProtKB-SubCell"/>
</dbReference>
<evidence type="ECO:0000256" key="4">
    <source>
        <dbReference type="ARBA" id="ARBA00023274"/>
    </source>
</evidence>
<proteinExistence type="predicted"/>
<keyword evidence="4" id="KW-0687">Ribonucleoprotein</keyword>
<dbReference type="Pfam" id="PF05047">
    <property type="entry name" value="L51_S25_CI-B8"/>
    <property type="match status" value="1"/>
</dbReference>
<evidence type="ECO:0000256" key="3">
    <source>
        <dbReference type="ARBA" id="ARBA00023128"/>
    </source>
</evidence>
<dbReference type="AlphaFoldDB" id="A0A1Q3AKS4"/>
<keyword evidence="3" id="KW-0496">Mitochondrion</keyword>
<dbReference type="InterPro" id="IPR040049">
    <property type="entry name" value="Ribosomal_mS25/mL61"/>
</dbReference>
<feature type="domain" description="Ribosomal protein/NADH dehydrogenase" evidence="5">
    <location>
        <begin position="77"/>
        <end position="158"/>
    </location>
</feature>
<gene>
    <name evidence="6" type="ORF">ZYGR_0BB00170</name>
</gene>
<dbReference type="GO" id="GO:1990904">
    <property type="term" value="C:ribonucleoprotein complex"/>
    <property type="evidence" value="ECO:0007669"/>
    <property type="project" value="UniProtKB-KW"/>
</dbReference>
<comment type="caution">
    <text evidence="6">The sequence shown here is derived from an EMBL/GenBank/DDBJ whole genome shotgun (WGS) entry which is preliminary data.</text>
</comment>
<keyword evidence="2" id="KW-0689">Ribosomal protein</keyword>
<evidence type="ECO:0000313" key="7">
    <source>
        <dbReference type="Proteomes" id="UP000187013"/>
    </source>
</evidence>
<dbReference type="PANTHER" id="PTHR13274">
    <property type="entry name" value="MITOCHONDRIAL RIBOSOMAL PROTEIN S25"/>
    <property type="match status" value="1"/>
</dbReference>
<dbReference type="SMART" id="SM00916">
    <property type="entry name" value="L51_S25_CI-B8"/>
    <property type="match status" value="1"/>
</dbReference>
<dbReference type="OrthoDB" id="1696305at2759"/>
<reference evidence="6 7" key="1">
    <citation type="submission" date="2016-08" db="EMBL/GenBank/DDBJ databases">
        <title>Draft genome sequence of allopolyploid Zygosaccharomyces rouxii.</title>
        <authorList>
            <person name="Watanabe J."/>
            <person name="Uehara K."/>
            <person name="Mogi Y."/>
            <person name="Tsukioka Y."/>
        </authorList>
    </citation>
    <scope>NUCLEOTIDE SEQUENCE [LARGE SCALE GENOMIC DNA]</scope>
    <source>
        <strain evidence="6 7">NBRC 110957</strain>
    </source>
</reference>
<protein>
    <recommendedName>
        <fullName evidence="5">Ribosomal protein/NADH dehydrogenase domain-containing protein</fullName>
    </recommendedName>
</protein>
<evidence type="ECO:0000259" key="5">
    <source>
        <dbReference type="SMART" id="SM00916"/>
    </source>
</evidence>
<dbReference type="GO" id="GO:0003735">
    <property type="term" value="F:structural constituent of ribosome"/>
    <property type="evidence" value="ECO:0007669"/>
    <property type="project" value="InterPro"/>
</dbReference>
<comment type="subcellular location">
    <subcellularLocation>
        <location evidence="1">Mitochondrion</location>
    </subcellularLocation>
</comment>
<dbReference type="SUPFAM" id="SSF52833">
    <property type="entry name" value="Thioredoxin-like"/>
    <property type="match status" value="1"/>
</dbReference>
<name>A0A1Q3AKS4_ZYGRO</name>
<evidence type="ECO:0000256" key="1">
    <source>
        <dbReference type="ARBA" id="ARBA00004173"/>
    </source>
</evidence>
<dbReference type="InterPro" id="IPR036249">
    <property type="entry name" value="Thioredoxin-like_sf"/>
</dbReference>
<sequence length="171" mass="19962">MLEGKNRLMPTNGKNGRLGTVIVQTARALSSFIQFSTMPNIPKQLNFLNRISFNTPKAHIRLDPSRYSGLKLVFQYENHNGQMGARKFWNQYLPTLKFYNPELQMDVVRIRNSNQKDGTTPCYLEALDRDGRVIDTLQMKNKHSDAIMDEFNQLFQREQIPEDELIQLKRN</sequence>
<evidence type="ECO:0000256" key="2">
    <source>
        <dbReference type="ARBA" id="ARBA00022980"/>
    </source>
</evidence>